<accession>A0ABY3PKR9</accession>
<dbReference type="EMBL" id="CP063845">
    <property type="protein sequence ID" value="UFP94252.1"/>
    <property type="molecule type" value="Genomic_DNA"/>
</dbReference>
<dbReference type="Pfam" id="PF00582">
    <property type="entry name" value="Usp"/>
    <property type="match status" value="1"/>
</dbReference>
<name>A0ABY3PKR9_9CYAN</name>
<keyword evidence="4" id="KW-1185">Reference proteome</keyword>
<protein>
    <submittedName>
        <fullName evidence="3">Universal stress protein</fullName>
    </submittedName>
</protein>
<evidence type="ECO:0000313" key="4">
    <source>
        <dbReference type="Proteomes" id="UP001054846"/>
    </source>
</evidence>
<dbReference type="Gene3D" id="3.40.50.620">
    <property type="entry name" value="HUPs"/>
    <property type="match status" value="1"/>
</dbReference>
<sequence>MFTKILVALDQSASNELVFAKALALARLGGGSLMLMHVLSGDEDNSPGLVVPAITDFHPLSFDEQTLAFYRREWERYEQLGRAMLQMFAERAAAVGVIAEFSQSAGSPGPQICQLARAWSADLIVTGRRGRRGISEMLLGSISNYVLHHAPCSVLVVTGEADEGEPLPIEAGLQKPATRRGRAP</sequence>
<dbReference type="InterPro" id="IPR006015">
    <property type="entry name" value="Universal_stress_UspA"/>
</dbReference>
<dbReference type="PRINTS" id="PR01438">
    <property type="entry name" value="UNVRSLSTRESS"/>
</dbReference>
<dbReference type="InterPro" id="IPR006016">
    <property type="entry name" value="UspA"/>
</dbReference>
<feature type="domain" description="UspA" evidence="2">
    <location>
        <begin position="1"/>
        <end position="157"/>
    </location>
</feature>
<dbReference type="Proteomes" id="UP001054846">
    <property type="component" value="Chromosome"/>
</dbReference>
<comment type="similarity">
    <text evidence="1">Belongs to the universal stress protein A family.</text>
</comment>
<dbReference type="InterPro" id="IPR014729">
    <property type="entry name" value="Rossmann-like_a/b/a_fold"/>
</dbReference>
<dbReference type="RefSeq" id="WP_230841311.1">
    <property type="nucleotide sequence ID" value="NZ_CP063845.1"/>
</dbReference>
<evidence type="ECO:0000313" key="3">
    <source>
        <dbReference type="EMBL" id="UFP94252.1"/>
    </source>
</evidence>
<dbReference type="PANTHER" id="PTHR46268">
    <property type="entry name" value="STRESS RESPONSE PROTEIN NHAX"/>
    <property type="match status" value="1"/>
</dbReference>
<evidence type="ECO:0000259" key="2">
    <source>
        <dbReference type="Pfam" id="PF00582"/>
    </source>
</evidence>
<dbReference type="CDD" id="cd00293">
    <property type="entry name" value="USP-like"/>
    <property type="match status" value="1"/>
</dbReference>
<proteinExistence type="inferred from homology"/>
<gene>
    <name evidence="3" type="ORF">ISF26_21265</name>
</gene>
<evidence type="ECO:0000256" key="1">
    <source>
        <dbReference type="ARBA" id="ARBA00008791"/>
    </source>
</evidence>
<dbReference type="SUPFAM" id="SSF52402">
    <property type="entry name" value="Adenine nucleotide alpha hydrolases-like"/>
    <property type="match status" value="1"/>
</dbReference>
<dbReference type="PANTHER" id="PTHR46268:SF8">
    <property type="entry name" value="UNIVERSAL STRESS PROTEIN SLL1388"/>
    <property type="match status" value="1"/>
</dbReference>
<reference evidence="3 4" key="1">
    <citation type="journal article" date="2021" name="Genome Biol. Evol.">
        <title>Complete Genome Sequencing of a Novel Gloeobacter Species from a Waterfall Cave in Mexico.</title>
        <authorList>
            <person name="Saw J.H."/>
            <person name="Cardona T."/>
            <person name="Montejano G."/>
        </authorList>
    </citation>
    <scope>NUCLEOTIDE SEQUENCE [LARGE SCALE GENOMIC DNA]</scope>
    <source>
        <strain evidence="3">MG652769</strain>
    </source>
</reference>
<organism evidence="3 4">
    <name type="scientific">Gloeobacter morelensis MG652769</name>
    <dbReference type="NCBI Taxonomy" id="2781736"/>
    <lineage>
        <taxon>Bacteria</taxon>
        <taxon>Bacillati</taxon>
        <taxon>Cyanobacteriota</taxon>
        <taxon>Cyanophyceae</taxon>
        <taxon>Gloeobacterales</taxon>
        <taxon>Gloeobacteraceae</taxon>
        <taxon>Gloeobacter</taxon>
        <taxon>Gloeobacter morelensis</taxon>
    </lineage>
</organism>